<keyword evidence="5" id="KW-1185">Reference proteome</keyword>
<dbReference type="eggNOG" id="KOG1205">
    <property type="taxonomic scope" value="Eukaryota"/>
</dbReference>
<protein>
    <submittedName>
        <fullName evidence="4">Dehydrogenase/reductase SDR family member 11</fullName>
    </submittedName>
</protein>
<dbReference type="Gene3D" id="3.40.50.720">
    <property type="entry name" value="NAD(P)-binding Rossmann-like Domain"/>
    <property type="match status" value="1"/>
</dbReference>
<dbReference type="PANTHER" id="PTHR43115">
    <property type="entry name" value="DEHYDROGENASE/REDUCTASE SDR FAMILY MEMBER 11"/>
    <property type="match status" value="1"/>
</dbReference>
<dbReference type="PRINTS" id="PR00080">
    <property type="entry name" value="SDRFAMILY"/>
</dbReference>
<dbReference type="STRING" id="136037.A0A067QZI6"/>
<gene>
    <name evidence="4" type="ORF">L798_10323</name>
</gene>
<dbReference type="SUPFAM" id="SSF51735">
    <property type="entry name" value="NAD(P)-binding Rossmann-fold domains"/>
    <property type="match status" value="1"/>
</dbReference>
<name>A0A067QZI6_ZOONE</name>
<dbReference type="FunCoup" id="A0A067QZI6">
    <property type="interactions" value="57"/>
</dbReference>
<dbReference type="InParanoid" id="A0A067QZI6"/>
<evidence type="ECO:0000256" key="2">
    <source>
        <dbReference type="ARBA" id="ARBA00023002"/>
    </source>
</evidence>
<evidence type="ECO:0000313" key="5">
    <source>
        <dbReference type="Proteomes" id="UP000027135"/>
    </source>
</evidence>
<organism evidence="4 5">
    <name type="scientific">Zootermopsis nevadensis</name>
    <name type="common">Dampwood termite</name>
    <dbReference type="NCBI Taxonomy" id="136037"/>
    <lineage>
        <taxon>Eukaryota</taxon>
        <taxon>Metazoa</taxon>
        <taxon>Ecdysozoa</taxon>
        <taxon>Arthropoda</taxon>
        <taxon>Hexapoda</taxon>
        <taxon>Insecta</taxon>
        <taxon>Pterygota</taxon>
        <taxon>Neoptera</taxon>
        <taxon>Polyneoptera</taxon>
        <taxon>Dictyoptera</taxon>
        <taxon>Blattodea</taxon>
        <taxon>Blattoidea</taxon>
        <taxon>Termitoidae</taxon>
        <taxon>Termopsidae</taxon>
        <taxon>Zootermopsis</taxon>
    </lineage>
</organism>
<dbReference type="InterPro" id="IPR036291">
    <property type="entry name" value="NAD(P)-bd_dom_sf"/>
</dbReference>
<dbReference type="OMA" id="IYGATKW"/>
<evidence type="ECO:0000313" key="4">
    <source>
        <dbReference type="EMBL" id="KDR15974.1"/>
    </source>
</evidence>
<comment type="similarity">
    <text evidence="1 3">Belongs to the short-chain dehydrogenases/reductases (SDR) family.</text>
</comment>
<dbReference type="GO" id="GO:0016616">
    <property type="term" value="F:oxidoreductase activity, acting on the CH-OH group of donors, NAD or NADP as acceptor"/>
    <property type="evidence" value="ECO:0007669"/>
    <property type="project" value="UniProtKB-ARBA"/>
</dbReference>
<evidence type="ECO:0000256" key="3">
    <source>
        <dbReference type="RuleBase" id="RU000363"/>
    </source>
</evidence>
<dbReference type="Proteomes" id="UP000027135">
    <property type="component" value="Unassembled WGS sequence"/>
</dbReference>
<keyword evidence="2" id="KW-0560">Oxidoreductase</keyword>
<dbReference type="Pfam" id="PF00106">
    <property type="entry name" value="adh_short"/>
    <property type="match status" value="1"/>
</dbReference>
<proteinExistence type="inferred from homology"/>
<dbReference type="FunFam" id="3.40.50.720:FF:000047">
    <property type="entry name" value="NADP-dependent L-serine/L-allo-threonine dehydrogenase"/>
    <property type="match status" value="1"/>
</dbReference>
<dbReference type="EMBL" id="KK852809">
    <property type="protein sequence ID" value="KDR15974.1"/>
    <property type="molecule type" value="Genomic_DNA"/>
</dbReference>
<dbReference type="AlphaFoldDB" id="A0A067QZI6"/>
<dbReference type="PRINTS" id="PR00081">
    <property type="entry name" value="GDHRDH"/>
</dbReference>
<evidence type="ECO:0000256" key="1">
    <source>
        <dbReference type="ARBA" id="ARBA00006484"/>
    </source>
</evidence>
<sequence length="259" mass="27868">MHRWNGRVAMVTGASAGIGAAVAKDLVRHGLKVVAIARRVERVKALKSDLGDLSGSLYPLKADVSKEDEVLAAFAWVKDNLGGVDILINNAGITGNSTLHEGPVSKWRSVLDLNVLGLSLCTKEALQSMQERGVDDGHIVHISSINGHGVPEHSLQYGLMMYSATKNAVQVLTEGLRRELAQRNSKIKVTSISPGMVKTEILIASGYDLIPPGMTIDQAYDTIPHLKCEDICDAITYALGTPPHVQIHDLIIKPVGEPM</sequence>
<accession>A0A067QZI6</accession>
<dbReference type="InterPro" id="IPR002347">
    <property type="entry name" value="SDR_fam"/>
</dbReference>
<dbReference type="OrthoDB" id="1933717at2759"/>
<dbReference type="PANTHER" id="PTHR43115:SF4">
    <property type="entry name" value="DEHYDROGENASE_REDUCTASE SDR FAMILY MEMBER 11"/>
    <property type="match status" value="1"/>
</dbReference>
<reference evidence="4 5" key="1">
    <citation type="journal article" date="2014" name="Nat. Commun.">
        <title>Molecular traces of alternative social organization in a termite genome.</title>
        <authorList>
            <person name="Terrapon N."/>
            <person name="Li C."/>
            <person name="Robertson H.M."/>
            <person name="Ji L."/>
            <person name="Meng X."/>
            <person name="Booth W."/>
            <person name="Chen Z."/>
            <person name="Childers C.P."/>
            <person name="Glastad K.M."/>
            <person name="Gokhale K."/>
            <person name="Gowin J."/>
            <person name="Gronenberg W."/>
            <person name="Hermansen R.A."/>
            <person name="Hu H."/>
            <person name="Hunt B.G."/>
            <person name="Huylmans A.K."/>
            <person name="Khalil S.M."/>
            <person name="Mitchell R.D."/>
            <person name="Munoz-Torres M.C."/>
            <person name="Mustard J.A."/>
            <person name="Pan H."/>
            <person name="Reese J.T."/>
            <person name="Scharf M.E."/>
            <person name="Sun F."/>
            <person name="Vogel H."/>
            <person name="Xiao J."/>
            <person name="Yang W."/>
            <person name="Yang Z."/>
            <person name="Yang Z."/>
            <person name="Zhou J."/>
            <person name="Zhu J."/>
            <person name="Brent C.S."/>
            <person name="Elsik C.G."/>
            <person name="Goodisman M.A."/>
            <person name="Liberles D.A."/>
            <person name="Roe R.M."/>
            <person name="Vargo E.L."/>
            <person name="Vilcinskas A."/>
            <person name="Wang J."/>
            <person name="Bornberg-Bauer E."/>
            <person name="Korb J."/>
            <person name="Zhang G."/>
            <person name="Liebig J."/>
        </authorList>
    </citation>
    <scope>NUCLEOTIDE SEQUENCE [LARGE SCALE GENOMIC DNA]</scope>
    <source>
        <tissue evidence="4">Whole organism</tissue>
    </source>
</reference>